<dbReference type="KEGG" id="lbq:CKQ53_08810"/>
<protein>
    <recommendedName>
        <fullName evidence="7">HAD family hydrolase</fullName>
    </recommendedName>
</protein>
<sequence>MKDRMPLIIFDCDGVLVDSEIIGIELTVSLLNEQGVDIGRDEFTHRYSGLAWDELIDQIRTDKGVTIAPHFRQAFHPLLMNAFADRLVSIAGVRETLSQIALPRCICSNSSAEQLDFMLTKVDLKSLFTPHIFSAVDVGPGRGKPWPDIFLHAAQVMNIAPSHTLVIEDSVHGVTAAKKAGMFVVGFTGGAHTTPSHRTRLFDAGADRVIDAMPQLIAEIRRFEHCSTKRHGRL</sequence>
<keyword evidence="4" id="KW-0460">Magnesium</keyword>
<dbReference type="Gene3D" id="3.40.50.1000">
    <property type="entry name" value="HAD superfamily/HAD-like"/>
    <property type="match status" value="1"/>
</dbReference>
<keyword evidence="3" id="KW-0479">Metal-binding</keyword>
<evidence type="ECO:0000313" key="5">
    <source>
        <dbReference type="EMBL" id="AXW87071.1"/>
    </source>
</evidence>
<dbReference type="InterPro" id="IPR023198">
    <property type="entry name" value="PGP-like_dom2"/>
</dbReference>
<dbReference type="CDD" id="cd07526">
    <property type="entry name" value="HAD_BPGM_like"/>
    <property type="match status" value="1"/>
</dbReference>
<accession>A0AAD0SH66</accession>
<dbReference type="SUPFAM" id="SSF56784">
    <property type="entry name" value="HAD-like"/>
    <property type="match status" value="1"/>
</dbReference>
<dbReference type="PANTHER" id="PTHR46193">
    <property type="entry name" value="6-PHOSPHOGLUCONATE PHOSPHATASE"/>
    <property type="match status" value="1"/>
</dbReference>
<gene>
    <name evidence="5" type="ORF">CKQ53_08810</name>
</gene>
<evidence type="ECO:0000256" key="4">
    <source>
        <dbReference type="ARBA" id="ARBA00022842"/>
    </source>
</evidence>
<dbReference type="PANTHER" id="PTHR46193:SF10">
    <property type="entry name" value="6-PHOSPHOGLUCONATE PHOSPHATASE"/>
    <property type="match status" value="1"/>
</dbReference>
<dbReference type="InterPro" id="IPR051600">
    <property type="entry name" value="Beta-PGM-like"/>
</dbReference>
<evidence type="ECO:0000256" key="1">
    <source>
        <dbReference type="ARBA" id="ARBA00001946"/>
    </source>
</evidence>
<dbReference type="EMBL" id="CP023009">
    <property type="protein sequence ID" value="AXW87071.1"/>
    <property type="molecule type" value="Genomic_DNA"/>
</dbReference>
<dbReference type="GO" id="GO:0003824">
    <property type="term" value="F:catalytic activity"/>
    <property type="evidence" value="ECO:0007669"/>
    <property type="project" value="UniProtKB-ARBA"/>
</dbReference>
<evidence type="ECO:0000256" key="3">
    <source>
        <dbReference type="ARBA" id="ARBA00022723"/>
    </source>
</evidence>
<comment type="similarity">
    <text evidence="2">Belongs to the HAD-like hydrolase superfamily. CbbY/CbbZ/Gph/YieH family.</text>
</comment>
<reference evidence="5 6" key="1">
    <citation type="submission" date="2017-08" db="EMBL/GenBank/DDBJ databases">
        <title>Comparative genomics of bacteria isolated from necrotic lesions of AOD affected trees.</title>
        <authorList>
            <person name="Doonan J."/>
            <person name="Denman S."/>
            <person name="McDonald J.E."/>
        </authorList>
    </citation>
    <scope>NUCLEOTIDE SEQUENCE [LARGE SCALE GENOMIC DNA]</scope>
    <source>
        <strain evidence="5 6">477</strain>
    </source>
</reference>
<dbReference type="AlphaFoldDB" id="A0AAD0SH66"/>
<dbReference type="SFLD" id="SFLDS00003">
    <property type="entry name" value="Haloacid_Dehalogenase"/>
    <property type="match status" value="1"/>
</dbReference>
<dbReference type="InterPro" id="IPR023214">
    <property type="entry name" value="HAD_sf"/>
</dbReference>
<proteinExistence type="inferred from homology"/>
<dbReference type="NCBIfam" id="TIGR01509">
    <property type="entry name" value="HAD-SF-IA-v3"/>
    <property type="match status" value="1"/>
</dbReference>
<organism evidence="5 6">
    <name type="scientific">Lonsdalea britannica</name>
    <dbReference type="NCBI Taxonomy" id="1082704"/>
    <lineage>
        <taxon>Bacteria</taxon>
        <taxon>Pseudomonadati</taxon>
        <taxon>Pseudomonadota</taxon>
        <taxon>Gammaproteobacteria</taxon>
        <taxon>Enterobacterales</taxon>
        <taxon>Pectobacteriaceae</taxon>
        <taxon>Lonsdalea</taxon>
    </lineage>
</organism>
<dbReference type="Gene3D" id="1.10.150.240">
    <property type="entry name" value="Putative phosphatase, domain 2"/>
    <property type="match status" value="1"/>
</dbReference>
<dbReference type="InterPro" id="IPR036412">
    <property type="entry name" value="HAD-like_sf"/>
</dbReference>
<dbReference type="GO" id="GO:0046872">
    <property type="term" value="F:metal ion binding"/>
    <property type="evidence" value="ECO:0007669"/>
    <property type="project" value="UniProtKB-KW"/>
</dbReference>
<evidence type="ECO:0000256" key="2">
    <source>
        <dbReference type="ARBA" id="ARBA00006171"/>
    </source>
</evidence>
<keyword evidence="6" id="KW-1185">Reference proteome</keyword>
<comment type="cofactor">
    <cofactor evidence="1">
        <name>Mg(2+)</name>
        <dbReference type="ChEBI" id="CHEBI:18420"/>
    </cofactor>
</comment>
<name>A0AAD0SH66_9GAMM</name>
<dbReference type="SFLD" id="SFLDG01129">
    <property type="entry name" value="C1.5:_HAD__Beta-PGM__Phosphata"/>
    <property type="match status" value="1"/>
</dbReference>
<evidence type="ECO:0000313" key="6">
    <source>
        <dbReference type="Proteomes" id="UP000263881"/>
    </source>
</evidence>
<dbReference type="Proteomes" id="UP000263881">
    <property type="component" value="Chromosome"/>
</dbReference>
<dbReference type="InterPro" id="IPR006439">
    <property type="entry name" value="HAD-SF_hydro_IA"/>
</dbReference>
<dbReference type="Pfam" id="PF00702">
    <property type="entry name" value="Hydrolase"/>
    <property type="match status" value="1"/>
</dbReference>
<evidence type="ECO:0008006" key="7">
    <source>
        <dbReference type="Google" id="ProtNLM"/>
    </source>
</evidence>